<dbReference type="SUPFAM" id="SSF53187">
    <property type="entry name" value="Zn-dependent exopeptidases"/>
    <property type="match status" value="1"/>
</dbReference>
<comment type="catalytic activity">
    <reaction evidence="1 8">
        <text>Release of an N-terminal amino acid, Xaa-|-Yaa-, in which Xaa is preferably Leu, but may be other amino acids including Pro although not Arg or Lys, and Yaa may be Pro. Amino acid amides and methyl esters are also readily hydrolyzed, but rates on arylamides are exceedingly low.</text>
        <dbReference type="EC" id="3.4.11.1"/>
    </reaction>
</comment>
<evidence type="ECO:0000256" key="4">
    <source>
        <dbReference type="ARBA" id="ARBA00022438"/>
    </source>
</evidence>
<feature type="binding site" evidence="8">
    <location>
        <position position="348"/>
    </location>
    <ligand>
        <name>Mn(2+)</name>
        <dbReference type="ChEBI" id="CHEBI:29035"/>
        <label>1</label>
    </ligand>
</feature>
<dbReference type="Gene3D" id="3.40.630.10">
    <property type="entry name" value="Zn peptidases"/>
    <property type="match status" value="1"/>
</dbReference>
<feature type="binding site" evidence="8">
    <location>
        <position position="268"/>
    </location>
    <ligand>
        <name>Mn(2+)</name>
        <dbReference type="ChEBI" id="CHEBI:29035"/>
        <label>1</label>
    </ligand>
</feature>
<dbReference type="RefSeq" id="WP_141278991.1">
    <property type="nucleotide sequence ID" value="NZ_BAAARZ010000023.1"/>
</dbReference>
<comment type="similarity">
    <text evidence="3 8">Belongs to the peptidase M17 family.</text>
</comment>
<dbReference type="AlphaFoldDB" id="A0A4Y3WPL2"/>
<comment type="subcellular location">
    <subcellularLocation>
        <location evidence="8">Cytoplasm</location>
    </subcellularLocation>
</comment>
<evidence type="ECO:0000256" key="8">
    <source>
        <dbReference type="HAMAP-Rule" id="MF_00181"/>
    </source>
</evidence>
<keyword evidence="4 8" id="KW-0031">Aminopeptidase</keyword>
<dbReference type="Gene3D" id="3.40.220.10">
    <property type="entry name" value="Leucine Aminopeptidase, subunit E, domain 1"/>
    <property type="match status" value="1"/>
</dbReference>
<dbReference type="GO" id="GO:0006508">
    <property type="term" value="P:proteolysis"/>
    <property type="evidence" value="ECO:0007669"/>
    <property type="project" value="UniProtKB-KW"/>
</dbReference>
<keyword evidence="11" id="KW-1185">Reference proteome</keyword>
<comment type="cofactor">
    <cofactor evidence="8">
        <name>Mn(2+)</name>
        <dbReference type="ChEBI" id="CHEBI:29035"/>
    </cofactor>
    <text evidence="8">Binds 2 manganese ions per subunit.</text>
</comment>
<dbReference type="EMBL" id="BJNG01000018">
    <property type="protein sequence ID" value="GEC20458.1"/>
    <property type="molecule type" value="Genomic_DNA"/>
</dbReference>
<dbReference type="PRINTS" id="PR00481">
    <property type="entry name" value="LAMNOPPTDASE"/>
</dbReference>
<dbReference type="PROSITE" id="PS00631">
    <property type="entry name" value="CYTOSOL_AP"/>
    <property type="match status" value="1"/>
</dbReference>
<feature type="domain" description="Cytosol aminopeptidase" evidence="9">
    <location>
        <begin position="344"/>
        <end position="351"/>
    </location>
</feature>
<dbReference type="InterPro" id="IPR043472">
    <property type="entry name" value="Macro_dom-like"/>
</dbReference>
<dbReference type="Pfam" id="PF00883">
    <property type="entry name" value="Peptidase_M17"/>
    <property type="match status" value="1"/>
</dbReference>
<evidence type="ECO:0000259" key="9">
    <source>
        <dbReference type="PROSITE" id="PS00631"/>
    </source>
</evidence>
<dbReference type="OrthoDB" id="9809354at2"/>
<feature type="binding site" evidence="8">
    <location>
        <position position="348"/>
    </location>
    <ligand>
        <name>Mn(2+)</name>
        <dbReference type="ChEBI" id="CHEBI:29035"/>
        <label>2</label>
    </ligand>
</feature>
<evidence type="ECO:0000256" key="1">
    <source>
        <dbReference type="ARBA" id="ARBA00000135"/>
    </source>
</evidence>
<comment type="caution">
    <text evidence="10">The sequence shown here is derived from an EMBL/GenBank/DDBJ whole genome shotgun (WGS) entry which is preliminary data.</text>
</comment>
<evidence type="ECO:0000256" key="3">
    <source>
        <dbReference type="ARBA" id="ARBA00009528"/>
    </source>
</evidence>
<feature type="binding site" evidence="8">
    <location>
        <position position="268"/>
    </location>
    <ligand>
        <name>Mn(2+)</name>
        <dbReference type="ChEBI" id="CHEBI:29035"/>
        <label>2</label>
    </ligand>
</feature>
<dbReference type="CDD" id="cd00433">
    <property type="entry name" value="Peptidase_M17"/>
    <property type="match status" value="1"/>
</dbReference>
<proteinExistence type="inferred from homology"/>
<dbReference type="PANTHER" id="PTHR11963">
    <property type="entry name" value="LEUCINE AMINOPEPTIDASE-RELATED"/>
    <property type="match status" value="1"/>
</dbReference>
<dbReference type="InterPro" id="IPR023042">
    <property type="entry name" value="Peptidase_M17_leu_NH2_pept"/>
</dbReference>
<sequence>MSPAIRVPADFDPVPSVRETGAVRVCAAAAVPSDADALAVLLGPAGDVPAELGLDRAALAAAGFGGEPGRTLLVPGGAGPVRVAVGTGDAPDAAGLRDAAAAFANAVPWSARPALLLTGADPRATAQVLVEGVLLARYAYVPLKSAPGRTAVAAVTVVAPGAVGPAGAGAETGRILAGATALTRDLANCPPAHLTAARMADVAVQLGGARGLGVEVFDRDALVALGCGGLLGVNGGSHEPPRMVTLTYTPPGEPAGRLALVGKGIMYDSGGISLKPADGVHAMMKNDMSGAASVLAAMSVLAELGCRTAVTGYLMCTDNMPSGTALKMGDVLTVRGGTTVEVRNTDAEGRLVMSDALVLATEERPDAIVDIATLTGACMRALGTSVAGVMGNDQALVDRLIEAGARTDEPLWQLPLERRYRADIDSPIADLNNLGDLNGGAIMAALFLAEFVDGLPWAHVDIAGTADVAKPGGWRPAGCSGFGTRLLVELALGFGAGR</sequence>
<dbReference type="EC" id="3.4.11.1" evidence="8"/>
<organism evidence="10 11">
    <name type="scientific">Pseudonocardia hydrocarbonoxydans</name>
    <dbReference type="NCBI Taxonomy" id="76726"/>
    <lineage>
        <taxon>Bacteria</taxon>
        <taxon>Bacillati</taxon>
        <taxon>Actinomycetota</taxon>
        <taxon>Actinomycetes</taxon>
        <taxon>Pseudonocardiales</taxon>
        <taxon>Pseudonocardiaceae</taxon>
        <taxon>Pseudonocardia</taxon>
    </lineage>
</organism>
<keyword evidence="8" id="KW-0963">Cytoplasm</keyword>
<keyword evidence="8" id="KW-0464">Manganese</keyword>
<keyword evidence="5 8" id="KW-0645">Protease</keyword>
<feature type="binding site" evidence="8">
    <location>
        <position position="263"/>
    </location>
    <ligand>
        <name>Mn(2+)</name>
        <dbReference type="ChEBI" id="CHEBI:29035"/>
        <label>2</label>
    </ligand>
</feature>
<keyword evidence="8" id="KW-0479">Metal-binding</keyword>
<evidence type="ECO:0000256" key="2">
    <source>
        <dbReference type="ARBA" id="ARBA00000967"/>
    </source>
</evidence>
<evidence type="ECO:0000256" key="5">
    <source>
        <dbReference type="ARBA" id="ARBA00022670"/>
    </source>
</evidence>
<dbReference type="NCBIfam" id="NF002073">
    <property type="entry name" value="PRK00913.1-2"/>
    <property type="match status" value="1"/>
</dbReference>
<dbReference type="GO" id="GO:0030145">
    <property type="term" value="F:manganese ion binding"/>
    <property type="evidence" value="ECO:0007669"/>
    <property type="project" value="UniProtKB-UniRule"/>
</dbReference>
<dbReference type="InterPro" id="IPR000819">
    <property type="entry name" value="Peptidase_M17_C"/>
</dbReference>
<evidence type="ECO:0000256" key="6">
    <source>
        <dbReference type="ARBA" id="ARBA00022801"/>
    </source>
</evidence>
<dbReference type="EC" id="3.4.11.10" evidence="8"/>
<dbReference type="GO" id="GO:0005737">
    <property type="term" value="C:cytoplasm"/>
    <property type="evidence" value="ECO:0007669"/>
    <property type="project" value="UniProtKB-SubCell"/>
</dbReference>
<dbReference type="InterPro" id="IPR011356">
    <property type="entry name" value="Leucine_aapep/pepB"/>
</dbReference>
<feature type="active site" evidence="8">
    <location>
        <position position="275"/>
    </location>
</feature>
<feature type="binding site" evidence="8">
    <location>
        <position position="287"/>
    </location>
    <ligand>
        <name>Mn(2+)</name>
        <dbReference type="ChEBI" id="CHEBI:29035"/>
        <label>2</label>
    </ligand>
</feature>
<comment type="function">
    <text evidence="7 8">Presumably involved in the processing and regular turnover of intracellular proteins. Catalyzes the removal of unsubstituted N-terminal amino acids from various peptides.</text>
</comment>
<protein>
    <recommendedName>
        <fullName evidence="8">Probable cytosol aminopeptidase</fullName>
        <ecNumber evidence="8">3.4.11.1</ecNumber>
    </recommendedName>
    <alternativeName>
        <fullName evidence="8">Leucine aminopeptidase</fullName>
        <shortName evidence="8">LAP</shortName>
        <ecNumber evidence="8">3.4.11.10</ecNumber>
    </alternativeName>
    <alternativeName>
        <fullName evidence="8">Leucyl aminopeptidase</fullName>
    </alternativeName>
</protein>
<keyword evidence="6 8" id="KW-0378">Hydrolase</keyword>
<dbReference type="Proteomes" id="UP000320338">
    <property type="component" value="Unassembled WGS sequence"/>
</dbReference>
<dbReference type="SUPFAM" id="SSF52949">
    <property type="entry name" value="Macro domain-like"/>
    <property type="match status" value="1"/>
</dbReference>
<evidence type="ECO:0000313" key="10">
    <source>
        <dbReference type="EMBL" id="GEC20458.1"/>
    </source>
</evidence>
<gene>
    <name evidence="8" type="primary">pepA</name>
    <name evidence="10" type="ORF">PHY01_27410</name>
</gene>
<dbReference type="HAMAP" id="MF_00181">
    <property type="entry name" value="Cytosol_peptidase_M17"/>
    <property type="match status" value="1"/>
</dbReference>
<accession>A0A4Y3WPL2</accession>
<name>A0A4Y3WPL2_9PSEU</name>
<dbReference type="GO" id="GO:0070006">
    <property type="term" value="F:metalloaminopeptidase activity"/>
    <property type="evidence" value="ECO:0007669"/>
    <property type="project" value="InterPro"/>
</dbReference>
<feature type="active site" evidence="8">
    <location>
        <position position="350"/>
    </location>
</feature>
<feature type="binding site" evidence="8">
    <location>
        <position position="346"/>
    </location>
    <ligand>
        <name>Mn(2+)</name>
        <dbReference type="ChEBI" id="CHEBI:29035"/>
        <label>1</label>
    </ligand>
</feature>
<dbReference type="PANTHER" id="PTHR11963:SF23">
    <property type="entry name" value="CYTOSOL AMINOPEPTIDASE"/>
    <property type="match status" value="1"/>
</dbReference>
<reference evidence="10 11" key="1">
    <citation type="submission" date="2019-06" db="EMBL/GenBank/DDBJ databases">
        <title>Whole genome shotgun sequence of Pseudonocardia hydrocarbonoxydans NBRC 14498.</title>
        <authorList>
            <person name="Hosoyama A."/>
            <person name="Uohara A."/>
            <person name="Ohji S."/>
            <person name="Ichikawa N."/>
        </authorList>
    </citation>
    <scope>NUCLEOTIDE SEQUENCE [LARGE SCALE GENOMIC DNA]</scope>
    <source>
        <strain evidence="10 11">NBRC 14498</strain>
    </source>
</reference>
<evidence type="ECO:0000256" key="7">
    <source>
        <dbReference type="ARBA" id="ARBA00049972"/>
    </source>
</evidence>
<comment type="catalytic activity">
    <reaction evidence="2 8">
        <text>Release of an N-terminal amino acid, preferentially leucine, but not glutamic or aspartic acids.</text>
        <dbReference type="EC" id="3.4.11.10"/>
    </reaction>
</comment>
<evidence type="ECO:0000313" key="11">
    <source>
        <dbReference type="Proteomes" id="UP000320338"/>
    </source>
</evidence>